<dbReference type="SUPFAM" id="SSF144091">
    <property type="entry name" value="Rhomboid-like"/>
    <property type="match status" value="1"/>
</dbReference>
<keyword evidence="5 7" id="KW-1133">Transmembrane helix</keyword>
<accession>G0VFB0</accession>
<dbReference type="InterPro" id="IPR022764">
    <property type="entry name" value="Peptidase_S54_rhomboid_dom"/>
</dbReference>
<dbReference type="AlphaFoldDB" id="G0VFB0"/>
<dbReference type="GO" id="GO:0005743">
    <property type="term" value="C:mitochondrial inner membrane"/>
    <property type="evidence" value="ECO:0007669"/>
    <property type="project" value="EnsemblFungi"/>
</dbReference>
<organism evidence="9 10">
    <name type="scientific">Naumovozyma castellii</name>
    <name type="common">Yeast</name>
    <name type="synonym">Saccharomyces castellii</name>
    <dbReference type="NCBI Taxonomy" id="27288"/>
    <lineage>
        <taxon>Eukaryota</taxon>
        <taxon>Fungi</taxon>
        <taxon>Dikarya</taxon>
        <taxon>Ascomycota</taxon>
        <taxon>Saccharomycotina</taxon>
        <taxon>Saccharomycetes</taxon>
        <taxon>Saccharomycetales</taxon>
        <taxon>Saccharomycetaceae</taxon>
        <taxon>Naumovozyma</taxon>
    </lineage>
</organism>
<dbReference type="FunFam" id="1.20.1540.10:FF:000012">
    <property type="entry name" value="Rhomboid family protein"/>
    <property type="match status" value="1"/>
</dbReference>
<sequence length="348" mass="39181">MFQTNALAMMLRGQGQKLLLRNSNIILRSPITIPLLRSGISSINKGCNWSSPIKRIQASHYSTSTWRRIFESDTGIDRYTRLNRFQQYGGPNNNNKKNSLGVLTFTGLGIIAGVYFISPYLFQYVPPFTYFQRHPKSLVYGILGVNFLVFGLWQLPRCWPLLQKYMLLSKTHVTSKWSLIGSAFSHQEFWHLGMNMLALWSFGTSLVQVLGVSDFFSLYMGSAITGSLFSLWYPRIARLALMGPSLGASGALFGVLGCFSYLFPASKILLFVFPVPGGAWVAFLASLAWNGAGCVLRWGSFDYAAHLGGSLLGVFYGWYIKHKIDQRREKQRRRQTVVWGSGGRSGWF</sequence>
<proteinExistence type="inferred from homology"/>
<evidence type="ECO:0000313" key="10">
    <source>
        <dbReference type="Proteomes" id="UP000001640"/>
    </source>
</evidence>
<feature type="transmembrane region" description="Helical" evidence="7">
    <location>
        <begin position="269"/>
        <end position="289"/>
    </location>
</feature>
<comment type="subcellular location">
    <subcellularLocation>
        <location evidence="1">Membrane</location>
        <topology evidence="1">Multi-pass membrane protein</topology>
    </subcellularLocation>
</comment>
<name>G0VFB0_NAUCA</name>
<keyword evidence="4" id="KW-0378">Hydrolase</keyword>
<evidence type="ECO:0000259" key="8">
    <source>
        <dbReference type="Pfam" id="PF01694"/>
    </source>
</evidence>
<evidence type="ECO:0000256" key="1">
    <source>
        <dbReference type="ARBA" id="ARBA00004141"/>
    </source>
</evidence>
<evidence type="ECO:0000256" key="4">
    <source>
        <dbReference type="ARBA" id="ARBA00022801"/>
    </source>
</evidence>
<dbReference type="PANTHER" id="PTHR43731:SF14">
    <property type="entry name" value="PRESENILIN-ASSOCIATED RHOMBOID-LIKE PROTEIN, MITOCHONDRIAL"/>
    <property type="match status" value="1"/>
</dbReference>
<gene>
    <name evidence="9" type="primary">NCAS0E01050</name>
    <name evidence="9" type="ordered locus">NCAS_0E01050</name>
</gene>
<feature type="transmembrane region" description="Helical" evidence="7">
    <location>
        <begin position="197"/>
        <end position="219"/>
    </location>
</feature>
<dbReference type="GO" id="GO:0006465">
    <property type="term" value="P:signal peptide processing"/>
    <property type="evidence" value="ECO:0007669"/>
    <property type="project" value="EnsemblFungi"/>
</dbReference>
<dbReference type="FunCoup" id="G0VFB0">
    <property type="interactions" value="660"/>
</dbReference>
<dbReference type="PANTHER" id="PTHR43731">
    <property type="entry name" value="RHOMBOID PROTEASE"/>
    <property type="match status" value="1"/>
</dbReference>
<dbReference type="GeneID" id="96903808"/>
<feature type="transmembrane region" description="Helical" evidence="7">
    <location>
        <begin position="301"/>
        <end position="320"/>
    </location>
</feature>
<evidence type="ECO:0000256" key="2">
    <source>
        <dbReference type="ARBA" id="ARBA00009045"/>
    </source>
</evidence>
<dbReference type="Pfam" id="PF01694">
    <property type="entry name" value="Rhomboid"/>
    <property type="match status" value="1"/>
</dbReference>
<dbReference type="InterPro" id="IPR035952">
    <property type="entry name" value="Rhomboid-like_sf"/>
</dbReference>
<dbReference type="OMA" id="LWYPRIA"/>
<dbReference type="EMBL" id="HE576756">
    <property type="protein sequence ID" value="CCC70175.1"/>
    <property type="molecule type" value="Genomic_DNA"/>
</dbReference>
<feature type="domain" description="Peptidase S54 rhomboid" evidence="8">
    <location>
        <begin position="176"/>
        <end position="320"/>
    </location>
</feature>
<dbReference type="Proteomes" id="UP000001640">
    <property type="component" value="Chromosome 5"/>
</dbReference>
<evidence type="ECO:0000256" key="6">
    <source>
        <dbReference type="ARBA" id="ARBA00023136"/>
    </source>
</evidence>
<evidence type="ECO:0000313" key="9">
    <source>
        <dbReference type="EMBL" id="CCC70175.1"/>
    </source>
</evidence>
<reference evidence="9 10" key="1">
    <citation type="journal article" date="2011" name="Proc. Natl. Acad. Sci. U.S.A.">
        <title>Evolutionary erosion of yeast sex chromosomes by mating-type switching accidents.</title>
        <authorList>
            <person name="Gordon J.L."/>
            <person name="Armisen D."/>
            <person name="Proux-Wera E."/>
            <person name="Oheigeartaigh S.S."/>
            <person name="Byrne K.P."/>
            <person name="Wolfe K.H."/>
        </authorList>
    </citation>
    <scope>NUCLEOTIDE SEQUENCE [LARGE SCALE GENOMIC DNA]</scope>
    <source>
        <strain evidence="10">ATCC 76901 / BCRC 22586 / CBS 4309 / NBRC 1992 / NRRL Y-12630</strain>
    </source>
</reference>
<keyword evidence="3 7" id="KW-0812">Transmembrane</keyword>
<keyword evidence="6 7" id="KW-0472">Membrane</keyword>
<feature type="transmembrane region" description="Helical" evidence="7">
    <location>
        <begin position="239"/>
        <end position="262"/>
    </location>
</feature>
<dbReference type="Gene3D" id="1.20.1540.10">
    <property type="entry name" value="Rhomboid-like"/>
    <property type="match status" value="1"/>
</dbReference>
<evidence type="ECO:0000256" key="5">
    <source>
        <dbReference type="ARBA" id="ARBA00022989"/>
    </source>
</evidence>
<evidence type="ECO:0000256" key="3">
    <source>
        <dbReference type="ARBA" id="ARBA00022692"/>
    </source>
</evidence>
<comment type="similarity">
    <text evidence="2">Belongs to the peptidase S54 family.</text>
</comment>
<dbReference type="GO" id="GO:0010821">
    <property type="term" value="P:regulation of mitochondrion organization"/>
    <property type="evidence" value="ECO:0007669"/>
    <property type="project" value="EnsemblFungi"/>
</dbReference>
<dbReference type="HOGENOM" id="CLU_034022_2_1_1"/>
<keyword evidence="10" id="KW-1185">Reference proteome</keyword>
<dbReference type="InterPro" id="IPR050925">
    <property type="entry name" value="Rhomboid_protease_S54"/>
</dbReference>
<dbReference type="eggNOG" id="KOG2980">
    <property type="taxonomic scope" value="Eukaryota"/>
</dbReference>
<evidence type="ECO:0000256" key="7">
    <source>
        <dbReference type="SAM" id="Phobius"/>
    </source>
</evidence>
<protein>
    <recommendedName>
        <fullName evidence="8">Peptidase S54 rhomboid domain-containing protein</fullName>
    </recommendedName>
</protein>
<feature type="transmembrane region" description="Helical" evidence="7">
    <location>
        <begin position="100"/>
        <end position="118"/>
    </location>
</feature>
<dbReference type="MEROPS" id="S54.007"/>
<feature type="transmembrane region" description="Helical" evidence="7">
    <location>
        <begin position="138"/>
        <end position="156"/>
    </location>
</feature>
<dbReference type="RefSeq" id="XP_003676536.1">
    <property type="nucleotide sequence ID" value="XM_003676488.1"/>
</dbReference>
<reference key="2">
    <citation type="submission" date="2011-08" db="EMBL/GenBank/DDBJ databases">
        <title>Genome sequence of Naumovozyma castellii.</title>
        <authorList>
            <person name="Gordon J.L."/>
            <person name="Armisen D."/>
            <person name="Proux-Wera E."/>
            <person name="OhEigeartaigh S.S."/>
            <person name="Byrne K.P."/>
            <person name="Wolfe K.H."/>
        </authorList>
    </citation>
    <scope>NUCLEOTIDE SEQUENCE</scope>
    <source>
        <strain>Type strain:CBS 4309</strain>
    </source>
</reference>
<dbReference type="InParanoid" id="G0VFB0"/>
<dbReference type="STRING" id="1064592.G0VFB0"/>
<dbReference type="KEGG" id="ncs:NCAS_0E01050"/>
<dbReference type="GO" id="GO:0004252">
    <property type="term" value="F:serine-type endopeptidase activity"/>
    <property type="evidence" value="ECO:0007669"/>
    <property type="project" value="EnsemblFungi"/>
</dbReference>
<dbReference type="OrthoDB" id="10260614at2759"/>